<proteinExistence type="predicted"/>
<accession>A0AAD3XZ32</accession>
<protein>
    <submittedName>
        <fullName evidence="1">Uncharacterized protein</fullName>
    </submittedName>
</protein>
<reference evidence="1" key="1">
    <citation type="submission" date="2023-05" db="EMBL/GenBank/DDBJ databases">
        <title>Nepenthes gracilis genome sequencing.</title>
        <authorList>
            <person name="Fukushima K."/>
        </authorList>
    </citation>
    <scope>NUCLEOTIDE SEQUENCE</scope>
    <source>
        <strain evidence="1">SING2019-196</strain>
    </source>
</reference>
<name>A0AAD3XZ32_NEPGR</name>
<keyword evidence="2" id="KW-1185">Reference proteome</keyword>
<dbReference type="AlphaFoldDB" id="A0AAD3XZ32"/>
<gene>
    <name evidence="1" type="ORF">Nepgr_023412</name>
</gene>
<dbReference type="Proteomes" id="UP001279734">
    <property type="component" value="Unassembled WGS sequence"/>
</dbReference>
<dbReference type="EMBL" id="BSYO01000023">
    <property type="protein sequence ID" value="GMH21570.1"/>
    <property type="molecule type" value="Genomic_DNA"/>
</dbReference>
<evidence type="ECO:0000313" key="1">
    <source>
        <dbReference type="EMBL" id="GMH21570.1"/>
    </source>
</evidence>
<organism evidence="1 2">
    <name type="scientific">Nepenthes gracilis</name>
    <name type="common">Slender pitcher plant</name>
    <dbReference type="NCBI Taxonomy" id="150966"/>
    <lineage>
        <taxon>Eukaryota</taxon>
        <taxon>Viridiplantae</taxon>
        <taxon>Streptophyta</taxon>
        <taxon>Embryophyta</taxon>
        <taxon>Tracheophyta</taxon>
        <taxon>Spermatophyta</taxon>
        <taxon>Magnoliopsida</taxon>
        <taxon>eudicotyledons</taxon>
        <taxon>Gunneridae</taxon>
        <taxon>Pentapetalae</taxon>
        <taxon>Caryophyllales</taxon>
        <taxon>Nepenthaceae</taxon>
        <taxon>Nepenthes</taxon>
    </lineage>
</organism>
<sequence>MGFGRAMVSFEFGLHDKRFWRRLGAVDDAIDDGSREVKVDIISDVTWSFANHLHESCNYGVLSSVTMCPVFEVRRRDSSSNSSTSEDKAALKRLGRAVSSSLRRDLTLSESSSQSPGVIALAADDVPLVLFVPVAKDQGTNAEVLPILVVTLAQFGVPMVAYSSDEESISGLPVGFAVEVPHEDWLVEAPVELAGEGNEAKGAGEDAETAAGVLEVVTKIGEVGLATGVAEVVEIVDASRVGSLEFEDTGTTIAVGPVKELSLGPSMPVVVEGGGEGDVVTSEPSSVAELRIFPDPSRLGEMLFLEEDLIRQRDEELFHRDQTQVNSSVLEEMEGQLNNALAEDRGSQEEVVSLRLELFVLREERSRALDDNALVKNELQVAIWHLSEF</sequence>
<evidence type="ECO:0000313" key="2">
    <source>
        <dbReference type="Proteomes" id="UP001279734"/>
    </source>
</evidence>
<comment type="caution">
    <text evidence="1">The sequence shown here is derived from an EMBL/GenBank/DDBJ whole genome shotgun (WGS) entry which is preliminary data.</text>
</comment>